<dbReference type="Proteomes" id="UP000243680">
    <property type="component" value="Chromosome 3"/>
</dbReference>
<evidence type="ECO:0000313" key="2">
    <source>
        <dbReference type="Proteomes" id="UP000243680"/>
    </source>
</evidence>
<gene>
    <name evidence="1" type="ORF">WJ35_16515</name>
</gene>
<proteinExistence type="predicted"/>
<organism evidence="1 2">
    <name type="scientific">Burkholderia ubonensis</name>
    <dbReference type="NCBI Taxonomy" id="101571"/>
    <lineage>
        <taxon>Bacteria</taxon>
        <taxon>Pseudomonadati</taxon>
        <taxon>Pseudomonadota</taxon>
        <taxon>Betaproteobacteria</taxon>
        <taxon>Burkholderiales</taxon>
        <taxon>Burkholderiaceae</taxon>
        <taxon>Burkholderia</taxon>
        <taxon>Burkholderia cepacia complex</taxon>
    </lineage>
</organism>
<protein>
    <submittedName>
        <fullName evidence="1">Uncharacterized protein</fullName>
    </submittedName>
</protein>
<name>A0A1B4LHP3_9BURK</name>
<dbReference type="EMBL" id="CP013421">
    <property type="protein sequence ID" value="AOJ76689.1"/>
    <property type="molecule type" value="Genomic_DNA"/>
</dbReference>
<reference evidence="1 2" key="1">
    <citation type="submission" date="2015-12" db="EMBL/GenBank/DDBJ databases">
        <title>Diversity of Burkholderia near neighbor genomes.</title>
        <authorList>
            <person name="Sahl J."/>
            <person name="Wagner D."/>
            <person name="Keim P."/>
        </authorList>
    </citation>
    <scope>NUCLEOTIDE SEQUENCE [LARGE SCALE GENOMIC DNA]</scope>
    <source>
        <strain evidence="1 2">MSMB0783</strain>
    </source>
</reference>
<dbReference type="AlphaFoldDB" id="A0A1B4LHP3"/>
<sequence length="68" mass="7525">MSYLTASFDNVDRPVESELTPVDSELAVVDAEVDSDTTLLFVVERPVARELIPVDTDVDMLPIAWFVA</sequence>
<evidence type="ECO:0000313" key="1">
    <source>
        <dbReference type="EMBL" id="AOJ76689.1"/>
    </source>
</evidence>
<accession>A0A1B4LHP3</accession>